<dbReference type="InterPro" id="IPR010001">
    <property type="entry name" value="BofA"/>
</dbReference>
<dbReference type="AlphaFoldDB" id="F0SVQ9"/>
<dbReference type="HOGENOM" id="CLU_2522155_0_0_9"/>
<feature type="transmembrane region" description="Helical" evidence="1">
    <location>
        <begin position="32"/>
        <end position="53"/>
    </location>
</feature>
<gene>
    <name evidence="2" type="ordered locus">Sgly_0164</name>
</gene>
<evidence type="ECO:0000313" key="2">
    <source>
        <dbReference type="EMBL" id="ADY54535.1"/>
    </source>
</evidence>
<feature type="transmembrane region" description="Helical" evidence="1">
    <location>
        <begin position="60"/>
        <end position="82"/>
    </location>
</feature>
<dbReference type="RefSeq" id="WP_013623406.1">
    <property type="nucleotide sequence ID" value="NC_015172.1"/>
</dbReference>
<name>F0SVQ9_SYNGF</name>
<dbReference type="EMBL" id="CP002547">
    <property type="protein sequence ID" value="ADY54535.1"/>
    <property type="molecule type" value="Genomic_DNA"/>
</dbReference>
<dbReference type="STRING" id="645991.Sgly_0164"/>
<accession>F0SVQ9</accession>
<dbReference type="Pfam" id="PF07441">
    <property type="entry name" value="BofA"/>
    <property type="match status" value="1"/>
</dbReference>
<keyword evidence="1" id="KW-0812">Transmembrane</keyword>
<dbReference type="Proteomes" id="UP000007488">
    <property type="component" value="Chromosome"/>
</dbReference>
<keyword evidence="3" id="KW-1185">Reference proteome</keyword>
<proteinExistence type="predicted"/>
<evidence type="ECO:0000313" key="3">
    <source>
        <dbReference type="Proteomes" id="UP000007488"/>
    </source>
</evidence>
<keyword evidence="1" id="KW-1133">Transmembrane helix</keyword>
<sequence>MTFVFMILFVILLLLVVISSLRRPNQLIRVMIHMLGGVVGLWLINLLLSVVNIQIPINIFTVILVAFLGFPGVIVLTVFQFIGV</sequence>
<dbReference type="KEGG" id="sgy:Sgly_0164"/>
<dbReference type="eggNOG" id="ENOG5032YEB">
    <property type="taxonomic scope" value="Bacteria"/>
</dbReference>
<evidence type="ECO:0000256" key="1">
    <source>
        <dbReference type="SAM" id="Phobius"/>
    </source>
</evidence>
<keyword evidence="1" id="KW-0472">Membrane</keyword>
<protein>
    <submittedName>
        <fullName evidence="2">SigmaK-factor processing regulatory BofA</fullName>
    </submittedName>
</protein>
<reference evidence="2 3" key="1">
    <citation type="journal article" date="2011" name="Stand. Genomic Sci.">
        <title>Complete genome sequence of Syntrophobotulus glycolicus type strain (FlGlyR).</title>
        <authorList>
            <person name="Han C."/>
            <person name="Mwirichia R."/>
            <person name="Chertkov O."/>
            <person name="Held B."/>
            <person name="Lapidus A."/>
            <person name="Nolan M."/>
            <person name="Lucas S."/>
            <person name="Hammon N."/>
            <person name="Deshpande S."/>
            <person name="Cheng J.F."/>
            <person name="Tapia R."/>
            <person name="Goodwin L."/>
            <person name="Pitluck S."/>
            <person name="Huntemann M."/>
            <person name="Liolios K."/>
            <person name="Ivanova N."/>
            <person name="Pagani I."/>
            <person name="Mavromatis K."/>
            <person name="Ovchinikova G."/>
            <person name="Pati A."/>
            <person name="Chen A."/>
            <person name="Palaniappan K."/>
            <person name="Land M."/>
            <person name="Hauser L."/>
            <person name="Brambilla E.M."/>
            <person name="Rohde M."/>
            <person name="Spring S."/>
            <person name="Sikorski J."/>
            <person name="Goker M."/>
            <person name="Woyke T."/>
            <person name="Bristow J."/>
            <person name="Eisen J.A."/>
            <person name="Markowitz V."/>
            <person name="Hugenholtz P."/>
            <person name="Kyrpides N.C."/>
            <person name="Klenk H.P."/>
            <person name="Detter J.C."/>
        </authorList>
    </citation>
    <scope>NUCLEOTIDE SEQUENCE [LARGE SCALE GENOMIC DNA]</scope>
    <source>
        <strain evidence="3">DSM 8271 / FlGlyR</strain>
    </source>
</reference>
<reference evidence="3" key="2">
    <citation type="submission" date="2011-02" db="EMBL/GenBank/DDBJ databases">
        <title>The complete genome of Syntrophobotulus glycolicus DSM 8271.</title>
        <authorList>
            <person name="Lucas S."/>
            <person name="Copeland A."/>
            <person name="Lapidus A."/>
            <person name="Bruce D."/>
            <person name="Goodwin L."/>
            <person name="Pitluck S."/>
            <person name="Kyrpides N."/>
            <person name="Mavromatis K."/>
            <person name="Pagani I."/>
            <person name="Ivanova N."/>
            <person name="Mikhailova N."/>
            <person name="Chertkov O."/>
            <person name="Held B."/>
            <person name="Detter J.C."/>
            <person name="Tapia R."/>
            <person name="Han C."/>
            <person name="Land M."/>
            <person name="Hauser L."/>
            <person name="Markowitz V."/>
            <person name="Cheng J.-F."/>
            <person name="Hugenholtz P."/>
            <person name="Woyke T."/>
            <person name="Wu D."/>
            <person name="Spring S."/>
            <person name="Schroeder M."/>
            <person name="Brambilla E."/>
            <person name="Klenk H.-P."/>
            <person name="Eisen J.A."/>
        </authorList>
    </citation>
    <scope>NUCLEOTIDE SEQUENCE [LARGE SCALE GENOMIC DNA]</scope>
    <source>
        <strain evidence="3">DSM 8271 / FlGlyR</strain>
    </source>
</reference>
<organism evidence="2 3">
    <name type="scientific">Syntrophobotulus glycolicus (strain DSM 8271 / FlGlyR)</name>
    <dbReference type="NCBI Taxonomy" id="645991"/>
    <lineage>
        <taxon>Bacteria</taxon>
        <taxon>Bacillati</taxon>
        <taxon>Bacillota</taxon>
        <taxon>Clostridia</taxon>
        <taxon>Eubacteriales</taxon>
        <taxon>Desulfitobacteriaceae</taxon>
        <taxon>Syntrophobotulus</taxon>
    </lineage>
</organism>
<dbReference type="OrthoDB" id="2692225at2"/>